<proteinExistence type="predicted"/>
<name>A0ACC0BEV6_CATRO</name>
<dbReference type="Proteomes" id="UP001060085">
    <property type="component" value="Linkage Group LG03"/>
</dbReference>
<sequence>MVDYNDLKKKVSHHLTLCVEKFTKGKENFEKLLGSQRSPFDKNGIGYNHSNNFSKQTRFVKASSSLSHHCCIYCEKSVKTKNANIGRGVNIEEGGSSRGRGKGKWVPSGIRAPDKFIYAKDAANFEEWTRNRRKIDVGHRVDLNGMQVGDHIGPGKIYNQNTFKRIGFERNDDGLLIRGGQQGSDNDNKEDDGDEEEGNEPEKAFESFCFKLGRPLLETGRPVFLFIVKDITITQCNGYFLSPSYIY</sequence>
<evidence type="ECO:0000313" key="1">
    <source>
        <dbReference type="EMBL" id="KAI5671127.1"/>
    </source>
</evidence>
<organism evidence="1 2">
    <name type="scientific">Catharanthus roseus</name>
    <name type="common">Madagascar periwinkle</name>
    <name type="synonym">Vinca rosea</name>
    <dbReference type="NCBI Taxonomy" id="4058"/>
    <lineage>
        <taxon>Eukaryota</taxon>
        <taxon>Viridiplantae</taxon>
        <taxon>Streptophyta</taxon>
        <taxon>Embryophyta</taxon>
        <taxon>Tracheophyta</taxon>
        <taxon>Spermatophyta</taxon>
        <taxon>Magnoliopsida</taxon>
        <taxon>eudicotyledons</taxon>
        <taxon>Gunneridae</taxon>
        <taxon>Pentapetalae</taxon>
        <taxon>asterids</taxon>
        <taxon>lamiids</taxon>
        <taxon>Gentianales</taxon>
        <taxon>Apocynaceae</taxon>
        <taxon>Rauvolfioideae</taxon>
        <taxon>Vinceae</taxon>
        <taxon>Catharanthinae</taxon>
        <taxon>Catharanthus</taxon>
    </lineage>
</organism>
<gene>
    <name evidence="1" type="ORF">M9H77_11491</name>
</gene>
<reference evidence="2" key="1">
    <citation type="journal article" date="2023" name="Nat. Plants">
        <title>Single-cell RNA sequencing provides a high-resolution roadmap for understanding the multicellular compartmentation of specialized metabolism.</title>
        <authorList>
            <person name="Sun S."/>
            <person name="Shen X."/>
            <person name="Li Y."/>
            <person name="Li Y."/>
            <person name="Wang S."/>
            <person name="Li R."/>
            <person name="Zhang H."/>
            <person name="Shen G."/>
            <person name="Guo B."/>
            <person name="Wei J."/>
            <person name="Xu J."/>
            <person name="St-Pierre B."/>
            <person name="Chen S."/>
            <person name="Sun C."/>
        </authorList>
    </citation>
    <scope>NUCLEOTIDE SEQUENCE [LARGE SCALE GENOMIC DNA]</scope>
</reference>
<keyword evidence="2" id="KW-1185">Reference proteome</keyword>
<comment type="caution">
    <text evidence="1">The sequence shown here is derived from an EMBL/GenBank/DDBJ whole genome shotgun (WGS) entry which is preliminary data.</text>
</comment>
<evidence type="ECO:0000313" key="2">
    <source>
        <dbReference type="Proteomes" id="UP001060085"/>
    </source>
</evidence>
<protein>
    <submittedName>
        <fullName evidence="1">Uncharacterized protein</fullName>
    </submittedName>
</protein>
<dbReference type="EMBL" id="CM044703">
    <property type="protein sequence ID" value="KAI5671127.1"/>
    <property type="molecule type" value="Genomic_DNA"/>
</dbReference>
<accession>A0ACC0BEV6</accession>